<proteinExistence type="predicted"/>
<evidence type="ECO:0000256" key="1">
    <source>
        <dbReference type="PROSITE-ProRule" id="PRU00339"/>
    </source>
</evidence>
<accession>A0A1S2N5X4</accession>
<dbReference type="Gene3D" id="3.30.70.2390">
    <property type="match status" value="1"/>
</dbReference>
<evidence type="ECO:0000313" key="4">
    <source>
        <dbReference type="EMBL" id="OIJ40469.1"/>
    </source>
</evidence>
<dbReference type="EMBL" id="JRYB01000001">
    <property type="protein sequence ID" value="OIJ40469.1"/>
    <property type="molecule type" value="Genomic_DNA"/>
</dbReference>
<keyword evidence="1" id="KW-0802">TPR repeat</keyword>
<evidence type="ECO:0000313" key="5">
    <source>
        <dbReference type="Proteomes" id="UP000180246"/>
    </source>
</evidence>
<evidence type="ECO:0000256" key="2">
    <source>
        <dbReference type="SAM" id="SignalP"/>
    </source>
</evidence>
<comment type="caution">
    <text evidence="4">The sequence shown here is derived from an EMBL/GenBank/DDBJ whole genome shotgun (WGS) entry which is preliminary data.</text>
</comment>
<dbReference type="RefSeq" id="WP_071360859.1">
    <property type="nucleotide sequence ID" value="NZ_JRYB01000001.1"/>
</dbReference>
<sequence>MRRTLKMTRLALLCAGLMACSPSGWRAAVDTGAQAEQLYGAGRAQHLAQQPDAARASYQAALQLEPGHPGARNGLATLHAEGGDLERASAIWRELTASIGLDAGPGKAYLFANLGQAYLLGGAHEEARGALERACLLDPLNPRAWQLLGDALAGLGQTERAEQMRRQAAALRQHDLRADFAAAGGKTEVAPLGQALAAPTPQAHPDWSQSYIHVGADGMMELRRVDAARAAHEAQEEREAPASAAVARLEIRNGNGVTGMARALSNRIDEPGIRVTRLSNEPGFAVSHTRIEYEPSHADAARRLARRLGSTQLREVDLGAPVNLRLVLGRDLARHGTALRLAPPAPAADQQRLAYR</sequence>
<dbReference type="Pfam" id="PF13431">
    <property type="entry name" value="TPR_17"/>
    <property type="match status" value="1"/>
</dbReference>
<dbReference type="InterPro" id="IPR019734">
    <property type="entry name" value="TPR_rpt"/>
</dbReference>
<evidence type="ECO:0000259" key="3">
    <source>
        <dbReference type="Pfam" id="PF13399"/>
    </source>
</evidence>
<reference evidence="4 5" key="1">
    <citation type="submission" date="2014-10" db="EMBL/GenBank/DDBJ databases">
        <authorList>
            <person name="Seo M.-J."/>
            <person name="Seok Y.J."/>
            <person name="Cha I.-T."/>
        </authorList>
    </citation>
    <scope>NUCLEOTIDE SEQUENCE [LARGE SCALE GENOMIC DNA]</scope>
    <source>
        <strain evidence="4 5">NEU</strain>
    </source>
</reference>
<gene>
    <name evidence="4" type="ORF">LO55_1295</name>
</gene>
<dbReference type="InterPro" id="IPR011990">
    <property type="entry name" value="TPR-like_helical_dom_sf"/>
</dbReference>
<dbReference type="Pfam" id="PF14559">
    <property type="entry name" value="TPR_19"/>
    <property type="match status" value="1"/>
</dbReference>
<dbReference type="AlphaFoldDB" id="A0A1S2N5X4"/>
<feature type="repeat" description="TPR" evidence="1">
    <location>
        <begin position="108"/>
        <end position="141"/>
    </location>
</feature>
<dbReference type="Gene3D" id="1.25.40.10">
    <property type="entry name" value="Tetratricopeptide repeat domain"/>
    <property type="match status" value="2"/>
</dbReference>
<dbReference type="InterPro" id="IPR027381">
    <property type="entry name" value="LytR/CpsA/Psr_C"/>
</dbReference>
<protein>
    <submittedName>
        <fullName evidence="4">Tetratricopeptide repeat family protein</fullName>
    </submittedName>
</protein>
<organism evidence="4 5">
    <name type="scientific">Massilia timonae</name>
    <dbReference type="NCBI Taxonomy" id="47229"/>
    <lineage>
        <taxon>Bacteria</taxon>
        <taxon>Pseudomonadati</taxon>
        <taxon>Pseudomonadota</taxon>
        <taxon>Betaproteobacteria</taxon>
        <taxon>Burkholderiales</taxon>
        <taxon>Oxalobacteraceae</taxon>
        <taxon>Telluria group</taxon>
        <taxon>Massilia</taxon>
    </lineage>
</organism>
<dbReference type="PROSITE" id="PS51257">
    <property type="entry name" value="PROKAR_LIPOPROTEIN"/>
    <property type="match status" value="1"/>
</dbReference>
<dbReference type="PROSITE" id="PS50005">
    <property type="entry name" value="TPR"/>
    <property type="match status" value="1"/>
</dbReference>
<feature type="signal peptide" evidence="2">
    <location>
        <begin position="1"/>
        <end position="27"/>
    </location>
</feature>
<feature type="chain" id="PRO_5010196870" evidence="2">
    <location>
        <begin position="28"/>
        <end position="356"/>
    </location>
</feature>
<keyword evidence="2" id="KW-0732">Signal</keyword>
<dbReference type="Proteomes" id="UP000180246">
    <property type="component" value="Unassembled WGS sequence"/>
</dbReference>
<feature type="domain" description="LytR/CpsA/Psr regulator C-terminal" evidence="3">
    <location>
        <begin position="248"/>
        <end position="331"/>
    </location>
</feature>
<dbReference type="SUPFAM" id="SSF48452">
    <property type="entry name" value="TPR-like"/>
    <property type="match status" value="1"/>
</dbReference>
<name>A0A1S2N5X4_9BURK</name>
<dbReference type="SMART" id="SM00028">
    <property type="entry name" value="TPR"/>
    <property type="match status" value="3"/>
</dbReference>
<dbReference type="Pfam" id="PF13399">
    <property type="entry name" value="LytR_C"/>
    <property type="match status" value="1"/>
</dbReference>